<sequence>MDHIDYIEANIEKPNYVDINYTEANMEGNSLYEGIKFSSWIICDSFLDKWSKSRGFKIIKDRVFKDDNIVRRRSYICEYRKRYESKSKQKTFTKKILCPWHLNVSCPSNNGEITVNTIVNEHNYELSIESIQFQQDKIFNQDILDDIKFMTEYCNMGAIAQRKFLEENKDLYAAIRKFRSTKALLNDAATMSNWIDEQKKEDARWLVSRDWDDDNTLTRLCWMTPYGMGLSLFVGFNNNRQNILLAQGLLIDKTHESHVWLFNEIVKATGIEPAVLLTDSDPAINSTVKKVLKSILVKATFENRFTKLVYDYPRAKPYLDNLYRSKEYWAHSFTSFKFTGGMIATSRDDIMINIEEENPKDQQATIQQMFEVVADKYENKEAPDYAIPYLSPFYNQEKDFLQENLSLLEQKLIYGTLHSTYKKAISKALQSKSESDRLLKLLNDFVQERDQPEDISSDNNHSNESTKDNALICSITKLIRENNEHQGHTCDSSEYNAIVMMKVDNELILRCGCPLISEKSLMKNKCDSN</sequence>
<keyword evidence="3" id="KW-1185">Reference proteome</keyword>
<dbReference type="Proteomes" id="UP000789901">
    <property type="component" value="Unassembled WGS sequence"/>
</dbReference>
<protein>
    <submittedName>
        <fullName evidence="2">34464_t:CDS:1</fullName>
    </submittedName>
</protein>
<organism evidence="2 3">
    <name type="scientific">Gigaspora margarita</name>
    <dbReference type="NCBI Taxonomy" id="4874"/>
    <lineage>
        <taxon>Eukaryota</taxon>
        <taxon>Fungi</taxon>
        <taxon>Fungi incertae sedis</taxon>
        <taxon>Mucoromycota</taxon>
        <taxon>Glomeromycotina</taxon>
        <taxon>Glomeromycetes</taxon>
        <taxon>Diversisporales</taxon>
        <taxon>Gigasporaceae</taxon>
        <taxon>Gigaspora</taxon>
    </lineage>
</organism>
<accession>A0ABN7V749</accession>
<gene>
    <name evidence="2" type="ORF">GMARGA_LOCUS15204</name>
</gene>
<dbReference type="InterPro" id="IPR018289">
    <property type="entry name" value="MULE_transposase_dom"/>
</dbReference>
<evidence type="ECO:0000313" key="2">
    <source>
        <dbReference type="EMBL" id="CAG8739279.1"/>
    </source>
</evidence>
<proteinExistence type="predicted"/>
<dbReference type="PANTHER" id="PTHR47718:SF6">
    <property type="entry name" value="PROTEIN FAR1-RELATED SEQUENCE"/>
    <property type="match status" value="1"/>
</dbReference>
<dbReference type="EMBL" id="CAJVQB010010376">
    <property type="protein sequence ID" value="CAG8739279.1"/>
    <property type="molecule type" value="Genomic_DNA"/>
</dbReference>
<name>A0ABN7V749_GIGMA</name>
<comment type="caution">
    <text evidence="2">The sequence shown here is derived from an EMBL/GenBank/DDBJ whole genome shotgun (WGS) entry which is preliminary data.</text>
</comment>
<evidence type="ECO:0000313" key="3">
    <source>
        <dbReference type="Proteomes" id="UP000789901"/>
    </source>
</evidence>
<dbReference type="Pfam" id="PF10551">
    <property type="entry name" value="MULE"/>
    <property type="match status" value="1"/>
</dbReference>
<feature type="domain" description="MULE transposase" evidence="1">
    <location>
        <begin position="226"/>
        <end position="292"/>
    </location>
</feature>
<feature type="non-terminal residue" evidence="2">
    <location>
        <position position="529"/>
    </location>
</feature>
<reference evidence="2 3" key="1">
    <citation type="submission" date="2021-06" db="EMBL/GenBank/DDBJ databases">
        <authorList>
            <person name="Kallberg Y."/>
            <person name="Tangrot J."/>
            <person name="Rosling A."/>
        </authorList>
    </citation>
    <scope>NUCLEOTIDE SEQUENCE [LARGE SCALE GENOMIC DNA]</scope>
    <source>
        <strain evidence="2 3">120-4 pot B 10/14</strain>
    </source>
</reference>
<dbReference type="PANTHER" id="PTHR47718">
    <property type="entry name" value="OS01G0519700 PROTEIN"/>
    <property type="match status" value="1"/>
</dbReference>
<evidence type="ECO:0000259" key="1">
    <source>
        <dbReference type="Pfam" id="PF10551"/>
    </source>
</evidence>